<organism evidence="2 3">
    <name type="scientific">Linum trigynum</name>
    <dbReference type="NCBI Taxonomy" id="586398"/>
    <lineage>
        <taxon>Eukaryota</taxon>
        <taxon>Viridiplantae</taxon>
        <taxon>Streptophyta</taxon>
        <taxon>Embryophyta</taxon>
        <taxon>Tracheophyta</taxon>
        <taxon>Spermatophyta</taxon>
        <taxon>Magnoliopsida</taxon>
        <taxon>eudicotyledons</taxon>
        <taxon>Gunneridae</taxon>
        <taxon>Pentapetalae</taxon>
        <taxon>rosids</taxon>
        <taxon>fabids</taxon>
        <taxon>Malpighiales</taxon>
        <taxon>Linaceae</taxon>
        <taxon>Linum</taxon>
    </lineage>
</organism>
<name>A0AAV2DEG3_9ROSI</name>
<protein>
    <submittedName>
        <fullName evidence="2">Uncharacterized protein</fullName>
    </submittedName>
</protein>
<reference evidence="2 3" key="1">
    <citation type="submission" date="2024-04" db="EMBL/GenBank/DDBJ databases">
        <authorList>
            <person name="Fracassetti M."/>
        </authorList>
    </citation>
    <scope>NUCLEOTIDE SEQUENCE [LARGE SCALE GENOMIC DNA]</scope>
</reference>
<dbReference type="AlphaFoldDB" id="A0AAV2DEG3"/>
<dbReference type="EMBL" id="OZ034815">
    <property type="protein sequence ID" value="CAL1371940.1"/>
    <property type="molecule type" value="Genomic_DNA"/>
</dbReference>
<accession>A0AAV2DEG3</accession>
<proteinExistence type="predicted"/>
<feature type="region of interest" description="Disordered" evidence="1">
    <location>
        <begin position="1"/>
        <end position="44"/>
    </location>
</feature>
<gene>
    <name evidence="2" type="ORF">LTRI10_LOCUS13974</name>
</gene>
<evidence type="ECO:0000313" key="2">
    <source>
        <dbReference type="EMBL" id="CAL1371940.1"/>
    </source>
</evidence>
<keyword evidence="3" id="KW-1185">Reference proteome</keyword>
<sequence length="88" mass="9931">MKPPNKIKGSYLYKGQQQGLSCHSMGSPVDSTRERTKANTRRTRAQQLETITKQGPAHRIFTTSTVKLSNDHFRITFNNDKGDVVGMH</sequence>
<evidence type="ECO:0000256" key="1">
    <source>
        <dbReference type="SAM" id="MobiDB-lite"/>
    </source>
</evidence>
<dbReference type="Proteomes" id="UP001497516">
    <property type="component" value="Chromosome 2"/>
</dbReference>
<evidence type="ECO:0000313" key="3">
    <source>
        <dbReference type="Proteomes" id="UP001497516"/>
    </source>
</evidence>